<dbReference type="InterPro" id="IPR007627">
    <property type="entry name" value="RNA_pol_sigma70_r2"/>
</dbReference>
<proteinExistence type="predicted"/>
<dbReference type="Pfam" id="PF08281">
    <property type="entry name" value="Sigma70_r4_2"/>
    <property type="match status" value="1"/>
</dbReference>
<reference evidence="4 5" key="1">
    <citation type="submission" date="2015-09" db="EMBL/GenBank/DDBJ databases">
        <title>Sorangium comparison.</title>
        <authorList>
            <person name="Zaburannyi N."/>
            <person name="Bunk B."/>
            <person name="Overmann J."/>
            <person name="Mueller R."/>
        </authorList>
    </citation>
    <scope>NUCLEOTIDE SEQUENCE [LARGE SCALE GENOMIC DNA]</scope>
    <source>
        <strain evidence="4 5">So ce26</strain>
    </source>
</reference>
<dbReference type="SUPFAM" id="SSF88659">
    <property type="entry name" value="Sigma3 and sigma4 domains of RNA polymerase sigma factors"/>
    <property type="match status" value="1"/>
</dbReference>
<dbReference type="InterPro" id="IPR013325">
    <property type="entry name" value="RNA_pol_sigma_r2"/>
</dbReference>
<dbReference type="InterPro" id="IPR046531">
    <property type="entry name" value="DUF6596"/>
</dbReference>
<protein>
    <submittedName>
        <fullName evidence="4">RNA polymerase subunit sigma-24</fullName>
    </submittedName>
</protein>
<dbReference type="Gene3D" id="1.10.10.10">
    <property type="entry name" value="Winged helix-like DNA-binding domain superfamily/Winged helix DNA-binding domain"/>
    <property type="match status" value="1"/>
</dbReference>
<name>A0A2L0F8Y5_SORCE</name>
<dbReference type="Pfam" id="PF04542">
    <property type="entry name" value="Sigma70_r2"/>
    <property type="match status" value="1"/>
</dbReference>
<evidence type="ECO:0000259" key="3">
    <source>
        <dbReference type="Pfam" id="PF20239"/>
    </source>
</evidence>
<dbReference type="EMBL" id="CP012673">
    <property type="protein sequence ID" value="AUX48003.1"/>
    <property type="molecule type" value="Genomic_DNA"/>
</dbReference>
<dbReference type="InterPro" id="IPR036388">
    <property type="entry name" value="WH-like_DNA-bd_sf"/>
</dbReference>
<feature type="domain" description="RNA polymerase sigma factor 70 region 4 type 2" evidence="2">
    <location>
        <begin position="117"/>
        <end position="167"/>
    </location>
</feature>
<dbReference type="InterPro" id="IPR013324">
    <property type="entry name" value="RNA_pol_sigma_r3/r4-like"/>
</dbReference>
<dbReference type="PANTHER" id="PTHR47756:SF2">
    <property type="entry name" value="BLL6612 PROTEIN"/>
    <property type="match status" value="1"/>
</dbReference>
<dbReference type="Pfam" id="PF20239">
    <property type="entry name" value="DUF6596"/>
    <property type="match status" value="1"/>
</dbReference>
<dbReference type="GO" id="GO:0016987">
    <property type="term" value="F:sigma factor activity"/>
    <property type="evidence" value="ECO:0007669"/>
    <property type="project" value="InterPro"/>
</dbReference>
<dbReference type="AlphaFoldDB" id="A0A2L0F8Y5"/>
<organism evidence="4 5">
    <name type="scientific">Sorangium cellulosum</name>
    <name type="common">Polyangium cellulosum</name>
    <dbReference type="NCBI Taxonomy" id="56"/>
    <lineage>
        <taxon>Bacteria</taxon>
        <taxon>Pseudomonadati</taxon>
        <taxon>Myxococcota</taxon>
        <taxon>Polyangia</taxon>
        <taxon>Polyangiales</taxon>
        <taxon>Polyangiaceae</taxon>
        <taxon>Sorangium</taxon>
    </lineage>
</organism>
<dbReference type="PANTHER" id="PTHR47756">
    <property type="entry name" value="BLL6612 PROTEIN-RELATED"/>
    <property type="match status" value="1"/>
</dbReference>
<dbReference type="GO" id="GO:0006352">
    <property type="term" value="P:DNA-templated transcription initiation"/>
    <property type="evidence" value="ECO:0007669"/>
    <property type="project" value="InterPro"/>
</dbReference>
<dbReference type="NCBIfam" id="TIGR02937">
    <property type="entry name" value="sigma70-ECF"/>
    <property type="match status" value="1"/>
</dbReference>
<dbReference type="SUPFAM" id="SSF88946">
    <property type="entry name" value="Sigma2 domain of RNA polymerase sigma factors"/>
    <property type="match status" value="1"/>
</dbReference>
<evidence type="ECO:0000259" key="2">
    <source>
        <dbReference type="Pfam" id="PF08281"/>
    </source>
</evidence>
<feature type="domain" description="DUF6596" evidence="3">
    <location>
        <begin position="186"/>
        <end position="286"/>
    </location>
</feature>
<dbReference type="Gene3D" id="1.10.1740.10">
    <property type="match status" value="1"/>
</dbReference>
<dbReference type="RefSeq" id="WP_104985921.1">
    <property type="nucleotide sequence ID" value="NZ_CP012673.1"/>
</dbReference>
<evidence type="ECO:0000259" key="1">
    <source>
        <dbReference type="Pfam" id="PF04542"/>
    </source>
</evidence>
<accession>A0A2L0F8Y5</accession>
<feature type="domain" description="RNA polymerase sigma-70 region 2" evidence="1">
    <location>
        <begin position="14"/>
        <end position="79"/>
    </location>
</feature>
<evidence type="ECO:0000313" key="5">
    <source>
        <dbReference type="Proteomes" id="UP000238348"/>
    </source>
</evidence>
<dbReference type="GO" id="GO:0003677">
    <property type="term" value="F:DNA binding"/>
    <property type="evidence" value="ECO:0007669"/>
    <property type="project" value="InterPro"/>
</dbReference>
<dbReference type="InterPro" id="IPR013249">
    <property type="entry name" value="RNA_pol_sigma70_r4_t2"/>
</dbReference>
<dbReference type="OrthoDB" id="9780299at2"/>
<dbReference type="Proteomes" id="UP000238348">
    <property type="component" value="Chromosome"/>
</dbReference>
<gene>
    <name evidence="4" type="ORF">SOCE26_095290</name>
</gene>
<dbReference type="InterPro" id="IPR014284">
    <property type="entry name" value="RNA_pol_sigma-70_dom"/>
</dbReference>
<sequence length="420" mass="45547">MTSAPRDAPTERLLRDLAPQVLAAVLRRFRDFAASEDAVQEALLAAATQWPRDGAPDEPRAWLVQVASRRITDHVRSEAARRRREQFVVSLAPPELQVALAPDSDETPEQDDTLALLFMCCHPALSTSSAIALTLRAVGGLTTAEIAKAFLVPEATMAQRISRAKQTIKASGVPFQMPTLEERDARLGAVLHVLYLIFNEGYTTSSGPELQRSDLSSEAIRLTRAVHALLPESGEVAGLLSLMLLTDARRAARTGPAGELIPLAEQDRSLWDQAAIAEGVALVSEALPRGPVGDYQLQAAIAAVHDEAARAEDTDWPQILALYEVLKQMTDNPMVTLSHAIATAMVRGPTAGLELLKALDEDARLAGNHRLDAARAHLLERAGDREGAIAHYRRAASRTTSIPERDYLVAQAARLDETRT</sequence>
<evidence type="ECO:0000313" key="4">
    <source>
        <dbReference type="EMBL" id="AUX48003.1"/>
    </source>
</evidence>